<sequence length="65" mass="7843">MNSLQIAMKYGFLPYRRQSRCFFKPHFSIRVEDFDIHIDSSPGKGFNPITHAHSDHYEQLRFWKL</sequence>
<dbReference type="EMBL" id="DSLA01000040">
    <property type="protein sequence ID" value="HEH35045.1"/>
    <property type="molecule type" value="Genomic_DNA"/>
</dbReference>
<protein>
    <submittedName>
        <fullName evidence="1">Uncharacterized protein</fullName>
    </submittedName>
</protein>
<dbReference type="AlphaFoldDB" id="A0A7J2THL1"/>
<evidence type="ECO:0000313" key="1">
    <source>
        <dbReference type="EMBL" id="HEH35045.1"/>
    </source>
</evidence>
<proteinExistence type="predicted"/>
<name>A0A7J2THL1_ARCFL</name>
<gene>
    <name evidence="1" type="ORF">ENP88_02595</name>
</gene>
<reference evidence="1" key="1">
    <citation type="journal article" date="2020" name="mSystems">
        <title>Genome- and Community-Level Interaction Insights into Carbon Utilization and Element Cycling Functions of Hydrothermarchaeota in Hydrothermal Sediment.</title>
        <authorList>
            <person name="Zhou Z."/>
            <person name="Liu Y."/>
            <person name="Xu W."/>
            <person name="Pan J."/>
            <person name="Luo Z.H."/>
            <person name="Li M."/>
        </authorList>
    </citation>
    <scope>NUCLEOTIDE SEQUENCE [LARGE SCALE GENOMIC DNA]</scope>
    <source>
        <strain evidence="1">SpSt-26</strain>
    </source>
</reference>
<organism evidence="1">
    <name type="scientific">Archaeoglobus fulgidus</name>
    <dbReference type="NCBI Taxonomy" id="2234"/>
    <lineage>
        <taxon>Archaea</taxon>
        <taxon>Methanobacteriati</taxon>
        <taxon>Methanobacteriota</taxon>
        <taxon>Archaeoglobi</taxon>
        <taxon>Archaeoglobales</taxon>
        <taxon>Archaeoglobaceae</taxon>
        <taxon>Archaeoglobus</taxon>
    </lineage>
</organism>
<accession>A0A7J2THL1</accession>
<comment type="caution">
    <text evidence="1">The sequence shown here is derived from an EMBL/GenBank/DDBJ whole genome shotgun (WGS) entry which is preliminary data.</text>
</comment>